<dbReference type="InterPro" id="IPR035802">
    <property type="entry name" value="ENTH/VHS_tepsin"/>
</dbReference>
<feature type="region of interest" description="Disordered" evidence="9">
    <location>
        <begin position="470"/>
        <end position="509"/>
    </location>
</feature>
<dbReference type="Bgee" id="ENSXETG00000015400">
    <property type="expression patterns" value="Expressed in blastula and 11 other cell types or tissues"/>
</dbReference>
<dbReference type="Pfam" id="PF01417">
    <property type="entry name" value="ENTH"/>
    <property type="match status" value="1"/>
</dbReference>
<dbReference type="eggNOG" id="ENOG502QV38">
    <property type="taxonomic scope" value="Eukaryota"/>
</dbReference>
<dbReference type="InterPro" id="IPR058028">
    <property type="entry name" value="Tepsin_VHS/ENTH-like"/>
</dbReference>
<evidence type="ECO:0000259" key="11">
    <source>
        <dbReference type="Pfam" id="PF25827"/>
    </source>
</evidence>
<dbReference type="AlphaFoldDB" id="F6WDP4"/>
<dbReference type="SUPFAM" id="SSF48464">
    <property type="entry name" value="ENTH/VHS domain"/>
    <property type="match status" value="1"/>
</dbReference>
<sequence>MTMLERVAFLQQLPLLLKGTSDDDTPCPGYLYEEFAKISYESVGSCQCLLEYLLNRLQTSSCHVKLKVLKILLSLCFHGSPQFIQDLRRNSAFIQEAAAVNGPPDPLHGISLYKKVRATAQEVVGNLFADSIPCSSHTVPTKERSQPGMGSQASSAPALQGFGYSQEQKNLGTSRDAFLSGIQRAAVVVTHSVLPGAGSSQAHVCEQADDAYKPVAIPSTDRRPLPGKSLSSSAHRAGCHRTGIPGGGWDESDSGNSSQESPHDKSPHSRSSDVGSKSGSDGHSRSSQRESLDITDRVESTQLSDCQQEARLVQEVTQGKRVFLTQEESQQFVRGCSLLNCEVVFEMLNCSLMDDNNCVKLRSMCAVSSLMASDLLSHEHMLAVVRKNLQKLREGPPGPVKNKATKILLQFQALTQNVSERGSSHHGTVASPNTRCPLDVLTDFIPHSVGGGLLTPLSVPSSPTLNVQNTVCSLPNGAENQKDHNGSSEKSDPVEKTRELECEETGNHKSTSIHVSLFEGMELVGPIRCSHNEATGSQELPVELVKEEPSKPTLPSVFSFLNT</sequence>
<dbReference type="GeneID" id="100489372"/>
<evidence type="ECO:0000256" key="6">
    <source>
        <dbReference type="ARBA" id="ARBA00023136"/>
    </source>
</evidence>
<reference evidence="12" key="2">
    <citation type="submission" date="2011-06" db="UniProtKB">
        <authorList>
            <consortium name="Ensembl"/>
        </authorList>
    </citation>
    <scope>IDENTIFICATION</scope>
</reference>
<dbReference type="GO" id="GO:0005829">
    <property type="term" value="C:cytosol"/>
    <property type="evidence" value="ECO:0007669"/>
    <property type="project" value="UniProtKB-SubCell"/>
</dbReference>
<evidence type="ECO:0000256" key="5">
    <source>
        <dbReference type="ARBA" id="ARBA00023034"/>
    </source>
</evidence>
<dbReference type="GeneTree" id="ENSGT00390000015076"/>
<evidence type="ECO:0000256" key="7">
    <source>
        <dbReference type="ARBA" id="ARBA00023329"/>
    </source>
</evidence>
<evidence type="ECO:0000313" key="12">
    <source>
        <dbReference type="Ensembl" id="ENSXETP00000033628"/>
    </source>
</evidence>
<evidence type="ECO:0000313" key="14">
    <source>
        <dbReference type="RefSeq" id="XP_002940139.3"/>
    </source>
</evidence>
<reference evidence="14" key="3">
    <citation type="submission" date="2025-04" db="UniProtKB">
        <authorList>
            <consortium name="RefSeq"/>
        </authorList>
    </citation>
    <scope>IDENTIFICATION</scope>
    <source>
        <strain evidence="14">Nigerian</strain>
        <tissue evidence="14">Liver and blood</tissue>
    </source>
</reference>
<dbReference type="OrthoDB" id="118154at2759"/>
<feature type="compositionally biased region" description="Basic and acidic residues" evidence="9">
    <location>
        <begin position="261"/>
        <end position="271"/>
    </location>
</feature>
<dbReference type="FunFam" id="1.25.40.90:FF:000029">
    <property type="entry name" value="AP-4 complex accessory subunit Tepsin"/>
    <property type="match status" value="1"/>
</dbReference>
<dbReference type="Gene3D" id="1.25.40.90">
    <property type="match status" value="1"/>
</dbReference>
<evidence type="ECO:0000256" key="3">
    <source>
        <dbReference type="ARBA" id="ARBA00004541"/>
    </source>
</evidence>
<feature type="compositionally biased region" description="Polar residues" evidence="9">
    <location>
        <begin position="148"/>
        <end position="157"/>
    </location>
</feature>
<name>F6WDP4_XENTR</name>
<feature type="region of interest" description="Disordered" evidence="9">
    <location>
        <begin position="216"/>
        <end position="303"/>
    </location>
</feature>
<evidence type="ECO:0000313" key="15">
    <source>
        <dbReference type="Xenbase" id="XB-GENE-994009"/>
    </source>
</evidence>
<organism evidence="12">
    <name type="scientific">Xenopus tropicalis</name>
    <name type="common">Western clawed frog</name>
    <name type="synonym">Silurana tropicalis</name>
    <dbReference type="NCBI Taxonomy" id="8364"/>
    <lineage>
        <taxon>Eukaryota</taxon>
        <taxon>Metazoa</taxon>
        <taxon>Chordata</taxon>
        <taxon>Craniata</taxon>
        <taxon>Vertebrata</taxon>
        <taxon>Euteleostomi</taxon>
        <taxon>Amphibia</taxon>
        <taxon>Batrachia</taxon>
        <taxon>Anura</taxon>
        <taxon>Pipoidea</taxon>
        <taxon>Pipidae</taxon>
        <taxon>Xenopodinae</taxon>
        <taxon>Xenopus</taxon>
        <taxon>Silurana</taxon>
    </lineage>
</organism>
<dbReference type="AGR" id="Xenbase:XB-GENE-994009"/>
<dbReference type="CTD" id="146705"/>
<protein>
    <recommendedName>
        <fullName evidence="8">AP-4 complex accessory subunit Tepsin</fullName>
    </recommendedName>
</protein>
<evidence type="ECO:0000313" key="13">
    <source>
        <dbReference type="Proteomes" id="UP000008143"/>
    </source>
</evidence>
<keyword evidence="13" id="KW-1185">Reference proteome</keyword>
<feature type="region of interest" description="Disordered" evidence="9">
    <location>
        <begin position="137"/>
        <end position="157"/>
    </location>
</feature>
<dbReference type="CDD" id="cd03572">
    <property type="entry name" value="ENTH_like_Tepsin"/>
    <property type="match status" value="1"/>
</dbReference>
<dbReference type="Ensembl" id="ENSXETT00000033628">
    <property type="protein sequence ID" value="ENSXETP00000033628"/>
    <property type="gene ID" value="ENSXETG00000015400"/>
</dbReference>
<keyword evidence="5" id="KW-0333">Golgi apparatus</keyword>
<feature type="domain" description="ENTH" evidence="10">
    <location>
        <begin position="20"/>
        <end position="127"/>
    </location>
</feature>
<dbReference type="PANTHER" id="PTHR21514">
    <property type="entry name" value="AP-4 COMPLEX ACCESSORY SUBUNIT TEPSIN"/>
    <property type="match status" value="1"/>
</dbReference>
<dbReference type="PANTHER" id="PTHR21514:SF0">
    <property type="entry name" value="AP-4 COMPLEX ACCESSORY SUBUNIT TEPSIN"/>
    <property type="match status" value="1"/>
</dbReference>
<proteinExistence type="predicted"/>
<keyword evidence="6" id="KW-0472">Membrane</keyword>
<evidence type="ECO:0000256" key="2">
    <source>
        <dbReference type="ARBA" id="ARBA00004514"/>
    </source>
</evidence>
<comment type="subcellular location">
    <subcellularLocation>
        <location evidence="2">Cytoplasm</location>
        <location evidence="2">Cytosol</location>
    </subcellularLocation>
    <subcellularLocation>
        <location evidence="3">Cytoplasmic vesicle</location>
    </subcellularLocation>
    <subcellularLocation>
        <location evidence="1">Golgi apparatus</location>
        <location evidence="1">trans-Golgi network membrane</location>
        <topology evidence="1">Peripheral membrane protein</topology>
    </subcellularLocation>
</comment>
<dbReference type="HOGENOM" id="CLU_030958_0_0_1"/>
<dbReference type="KEGG" id="xtr:100489372"/>
<feature type="domain" description="AP-4 complex accessory subunit Tepsin VHS/ENTH-like" evidence="11">
    <location>
        <begin position="307"/>
        <end position="411"/>
    </location>
</feature>
<reference evidence="12" key="1">
    <citation type="journal article" date="2010" name="Science">
        <title>The genome of the Western clawed frog Xenopus tropicalis.</title>
        <authorList>
            <person name="Hellsten U."/>
            <person name="Harland R.M."/>
            <person name="Gilchrist M.J."/>
            <person name="Hendrix D."/>
            <person name="Jurka J."/>
            <person name="Kapitonov V."/>
            <person name="Ovcharenko I."/>
            <person name="Putnam N.H."/>
            <person name="Shu S."/>
            <person name="Taher L."/>
            <person name="Blitz I.L."/>
            <person name="Blumberg B."/>
            <person name="Dichmann D.S."/>
            <person name="Dubchak I."/>
            <person name="Amaya E."/>
            <person name="Detter J.C."/>
            <person name="Fletcher R."/>
            <person name="Gerhard D.S."/>
            <person name="Goodstein D."/>
            <person name="Graves T."/>
            <person name="Grigoriev I.V."/>
            <person name="Grimwood J."/>
            <person name="Kawashima T."/>
            <person name="Lindquist E."/>
            <person name="Lucas S.M."/>
            <person name="Mead P.E."/>
            <person name="Mitros T."/>
            <person name="Ogino H."/>
            <person name="Ohta Y."/>
            <person name="Poliakov A.V."/>
            <person name="Pollet N."/>
            <person name="Robert J."/>
            <person name="Salamov A."/>
            <person name="Sater A.K."/>
            <person name="Schmutz J."/>
            <person name="Terry A."/>
            <person name="Vize P.D."/>
            <person name="Warren W.C."/>
            <person name="Wells D."/>
            <person name="Wills A."/>
            <person name="Wilson R.K."/>
            <person name="Zimmerman L.B."/>
            <person name="Zorn A.M."/>
            <person name="Grainger R."/>
            <person name="Grammer T."/>
            <person name="Khokha M.K."/>
            <person name="Richardson P.M."/>
            <person name="Rokhsar D.S."/>
        </authorList>
    </citation>
    <scope>NUCLEOTIDE SEQUENCE [LARGE SCALE GENOMIC DNA]</scope>
    <source>
        <strain evidence="12">Nigerian</strain>
    </source>
</reference>
<evidence type="ECO:0000256" key="8">
    <source>
        <dbReference type="ARBA" id="ARBA00070138"/>
    </source>
</evidence>
<evidence type="ECO:0000256" key="9">
    <source>
        <dbReference type="SAM" id="MobiDB-lite"/>
    </source>
</evidence>
<dbReference type="Pfam" id="PF25827">
    <property type="entry name" value="TVHS-like"/>
    <property type="match status" value="1"/>
</dbReference>
<feature type="compositionally biased region" description="Basic and acidic residues" evidence="9">
    <location>
        <begin position="480"/>
        <end position="500"/>
    </location>
</feature>
<dbReference type="Xenbase" id="XB-GENE-994009">
    <property type="gene designation" value="tepsin"/>
</dbReference>
<keyword evidence="7" id="KW-0968">Cytoplasmic vesicle</keyword>
<dbReference type="RefSeq" id="XP_002940139.3">
    <property type="nucleotide sequence ID" value="XM_002940093.5"/>
</dbReference>
<dbReference type="GO" id="GO:0030662">
    <property type="term" value="C:coated vesicle membrane"/>
    <property type="evidence" value="ECO:0007669"/>
    <property type="project" value="UniProtKB-ARBA"/>
</dbReference>
<dbReference type="InterPro" id="IPR039273">
    <property type="entry name" value="TEPSIN"/>
</dbReference>
<dbReference type="InterPro" id="IPR013809">
    <property type="entry name" value="ENTH"/>
</dbReference>
<evidence type="ECO:0000256" key="1">
    <source>
        <dbReference type="ARBA" id="ARBA00004150"/>
    </source>
</evidence>
<dbReference type="OMA" id="KASQRCP"/>
<feature type="compositionally biased region" description="Basic and acidic residues" evidence="9">
    <location>
        <begin position="280"/>
        <end position="299"/>
    </location>
</feature>
<evidence type="ECO:0000256" key="4">
    <source>
        <dbReference type="ARBA" id="ARBA00022490"/>
    </source>
</evidence>
<dbReference type="Proteomes" id="UP000008143">
    <property type="component" value="Chromosome 10"/>
</dbReference>
<gene>
    <name evidence="12 14 15" type="primary">tepsin</name>
</gene>
<dbReference type="GO" id="GO:0032588">
    <property type="term" value="C:trans-Golgi network membrane"/>
    <property type="evidence" value="ECO:0000318"/>
    <property type="project" value="GO_Central"/>
</dbReference>
<accession>F6WDP4</accession>
<evidence type="ECO:0000259" key="10">
    <source>
        <dbReference type="Pfam" id="PF01417"/>
    </source>
</evidence>
<dbReference type="InterPro" id="IPR008942">
    <property type="entry name" value="ENTH_VHS"/>
</dbReference>
<keyword evidence="4" id="KW-0963">Cytoplasm</keyword>